<evidence type="ECO:0000313" key="2">
    <source>
        <dbReference type="Proteomes" id="UP001314170"/>
    </source>
</evidence>
<sequence>MVKYPQDIDNEGYETRHGAFGVAYLKDMTDKETLASVTPTWHAPDRPMGQMDGRDSISAKQTVFDTKMWAVRSKCRFDRSR</sequence>
<gene>
    <name evidence="1" type="ORF">DCAF_LOCUS26859</name>
</gene>
<keyword evidence="2" id="KW-1185">Reference proteome</keyword>
<reference evidence="1 2" key="1">
    <citation type="submission" date="2024-01" db="EMBL/GenBank/DDBJ databases">
        <authorList>
            <person name="Waweru B."/>
        </authorList>
    </citation>
    <scope>NUCLEOTIDE SEQUENCE [LARGE SCALE GENOMIC DNA]</scope>
</reference>
<protein>
    <submittedName>
        <fullName evidence="1">Uncharacterized protein</fullName>
    </submittedName>
</protein>
<comment type="caution">
    <text evidence="1">The sequence shown here is derived from an EMBL/GenBank/DDBJ whole genome shotgun (WGS) entry which is preliminary data.</text>
</comment>
<dbReference type="EMBL" id="CAWUPB010001197">
    <property type="protein sequence ID" value="CAK7356586.1"/>
    <property type="molecule type" value="Genomic_DNA"/>
</dbReference>
<name>A0AAV1SSS8_9ROSI</name>
<dbReference type="Proteomes" id="UP001314170">
    <property type="component" value="Unassembled WGS sequence"/>
</dbReference>
<proteinExistence type="predicted"/>
<accession>A0AAV1SSS8</accession>
<dbReference type="AlphaFoldDB" id="A0AAV1SSS8"/>
<organism evidence="1 2">
    <name type="scientific">Dovyalis caffra</name>
    <dbReference type="NCBI Taxonomy" id="77055"/>
    <lineage>
        <taxon>Eukaryota</taxon>
        <taxon>Viridiplantae</taxon>
        <taxon>Streptophyta</taxon>
        <taxon>Embryophyta</taxon>
        <taxon>Tracheophyta</taxon>
        <taxon>Spermatophyta</taxon>
        <taxon>Magnoliopsida</taxon>
        <taxon>eudicotyledons</taxon>
        <taxon>Gunneridae</taxon>
        <taxon>Pentapetalae</taxon>
        <taxon>rosids</taxon>
        <taxon>fabids</taxon>
        <taxon>Malpighiales</taxon>
        <taxon>Salicaceae</taxon>
        <taxon>Flacourtieae</taxon>
        <taxon>Dovyalis</taxon>
    </lineage>
</organism>
<evidence type="ECO:0000313" key="1">
    <source>
        <dbReference type="EMBL" id="CAK7356586.1"/>
    </source>
</evidence>